<dbReference type="PANTHER" id="PTHR21022">
    <property type="entry name" value="PREPHENATE DEHYDRATASE P PROTEIN"/>
    <property type="match status" value="1"/>
</dbReference>
<dbReference type="FunFam" id="3.30.70.260:FF:000012">
    <property type="entry name" value="Prephenate dehydratase"/>
    <property type="match status" value="1"/>
</dbReference>
<evidence type="ECO:0000259" key="10">
    <source>
        <dbReference type="PROSITE" id="PS51171"/>
    </source>
</evidence>
<evidence type="ECO:0000313" key="13">
    <source>
        <dbReference type="Proteomes" id="UP000432015"/>
    </source>
</evidence>
<dbReference type="Pfam" id="PF00800">
    <property type="entry name" value="PDT"/>
    <property type="match status" value="1"/>
</dbReference>
<name>A0A7K1L9M4_9ACTN</name>
<organism evidence="12 13">
    <name type="scientific">Actinomadura litoris</name>
    <dbReference type="NCBI Taxonomy" id="2678616"/>
    <lineage>
        <taxon>Bacteria</taxon>
        <taxon>Bacillati</taxon>
        <taxon>Actinomycetota</taxon>
        <taxon>Actinomycetes</taxon>
        <taxon>Streptosporangiales</taxon>
        <taxon>Thermomonosporaceae</taxon>
        <taxon>Actinomadura</taxon>
    </lineage>
</organism>
<comment type="catalytic activity">
    <reaction evidence="8">
        <text>prephenate + H(+) = 3-phenylpyruvate + CO2 + H2O</text>
        <dbReference type="Rhea" id="RHEA:21648"/>
        <dbReference type="ChEBI" id="CHEBI:15377"/>
        <dbReference type="ChEBI" id="CHEBI:15378"/>
        <dbReference type="ChEBI" id="CHEBI:16526"/>
        <dbReference type="ChEBI" id="CHEBI:18005"/>
        <dbReference type="ChEBI" id="CHEBI:29934"/>
        <dbReference type="EC" id="4.2.1.51"/>
    </reaction>
</comment>
<dbReference type="InterPro" id="IPR002912">
    <property type="entry name" value="ACT_dom"/>
</dbReference>
<keyword evidence="13" id="KW-1185">Reference proteome</keyword>
<dbReference type="GO" id="GO:0004664">
    <property type="term" value="F:prephenate dehydratase activity"/>
    <property type="evidence" value="ECO:0007669"/>
    <property type="project" value="UniProtKB-EC"/>
</dbReference>
<dbReference type="CDD" id="cd04905">
    <property type="entry name" value="ACT_CM-PDT"/>
    <property type="match status" value="1"/>
</dbReference>
<dbReference type="Pfam" id="PF01842">
    <property type="entry name" value="ACT"/>
    <property type="match status" value="1"/>
</dbReference>
<dbReference type="FunFam" id="3.40.190.10:FF:000064">
    <property type="entry name" value="Prephenate dehydratase"/>
    <property type="match status" value="1"/>
</dbReference>
<dbReference type="UniPathway" id="UPA00121">
    <property type="reaction ID" value="UER00345"/>
</dbReference>
<dbReference type="AlphaFoldDB" id="A0A7K1L9M4"/>
<sequence>MTDASRPERFAYLGPHGTFTEAALLSIPDAAGAEHIPYATVPAVLDALRRGDVDSAVVALENSVEGSVPTTLDELATGEPLQIVGEVHLPVAFALLVRPGTDLRDIKSVASHPIAQPQCRRWLATNVPDAEWHAATSNAEAAQHVADGHYDAALAGSFAAARYGLSVLAEDIHDVADAVTRFVALRRPCAPPPATGMDRTTVVAFLGEDHVGALLEILTEFSVRGINLTLIQSRPTGAGLGSYLFWMDFEGHVTDARVGEALMGLRRVCADVRYVGSYPRADEVRPEIRRGTHDDDFTEAAAWLASIRG</sequence>
<keyword evidence="5" id="KW-0057">Aromatic amino acid biosynthesis</keyword>
<dbReference type="GO" id="GO:0009094">
    <property type="term" value="P:L-phenylalanine biosynthetic process"/>
    <property type="evidence" value="ECO:0007669"/>
    <property type="project" value="UniProtKB-UniPathway"/>
</dbReference>
<reference evidence="12 13" key="1">
    <citation type="submission" date="2019-11" db="EMBL/GenBank/DDBJ databases">
        <authorList>
            <person name="Cao P."/>
        </authorList>
    </citation>
    <scope>NUCLEOTIDE SEQUENCE [LARGE SCALE GENOMIC DNA]</scope>
    <source>
        <strain evidence="12 13">NEAU-AAG5</strain>
    </source>
</reference>
<evidence type="ECO:0000256" key="6">
    <source>
        <dbReference type="ARBA" id="ARBA00023222"/>
    </source>
</evidence>
<evidence type="ECO:0000256" key="1">
    <source>
        <dbReference type="ARBA" id="ARBA00004741"/>
    </source>
</evidence>
<evidence type="ECO:0000256" key="7">
    <source>
        <dbReference type="ARBA" id="ARBA00023239"/>
    </source>
</evidence>
<comment type="caution">
    <text evidence="12">The sequence shown here is derived from an EMBL/GenBank/DDBJ whole genome shotgun (WGS) entry which is preliminary data.</text>
</comment>
<gene>
    <name evidence="12" type="primary">pheA</name>
    <name evidence="12" type="ORF">GNZ18_31635</name>
</gene>
<evidence type="ECO:0000256" key="8">
    <source>
        <dbReference type="ARBA" id="ARBA00047848"/>
    </source>
</evidence>
<dbReference type="InterPro" id="IPR001086">
    <property type="entry name" value="Preph_deHydtase"/>
</dbReference>
<dbReference type="EC" id="4.2.1.51" evidence="2"/>
<dbReference type="Proteomes" id="UP000432015">
    <property type="component" value="Unassembled WGS sequence"/>
</dbReference>
<dbReference type="PROSITE" id="PS51171">
    <property type="entry name" value="PREPHENATE_DEHYDR_3"/>
    <property type="match status" value="1"/>
</dbReference>
<keyword evidence="4" id="KW-0028">Amino-acid biosynthesis</keyword>
<dbReference type="GO" id="GO:0005737">
    <property type="term" value="C:cytoplasm"/>
    <property type="evidence" value="ECO:0007669"/>
    <property type="project" value="TreeGrafter"/>
</dbReference>
<evidence type="ECO:0000256" key="5">
    <source>
        <dbReference type="ARBA" id="ARBA00023141"/>
    </source>
</evidence>
<accession>A0A7K1L9M4</accession>
<dbReference type="PIRSF" id="PIRSF001500">
    <property type="entry name" value="Chor_mut_pdt_Ppr"/>
    <property type="match status" value="1"/>
</dbReference>
<feature type="domain" description="ACT" evidence="11">
    <location>
        <begin position="202"/>
        <end position="279"/>
    </location>
</feature>
<dbReference type="Gene3D" id="3.30.70.260">
    <property type="match status" value="1"/>
</dbReference>
<evidence type="ECO:0000259" key="11">
    <source>
        <dbReference type="PROSITE" id="PS51671"/>
    </source>
</evidence>
<feature type="site" description="Essential for prephenate dehydratase activity" evidence="9">
    <location>
        <position position="180"/>
    </location>
</feature>
<dbReference type="Gene3D" id="3.40.190.10">
    <property type="entry name" value="Periplasmic binding protein-like II"/>
    <property type="match status" value="2"/>
</dbReference>
<dbReference type="NCBIfam" id="NF008865">
    <property type="entry name" value="PRK11898.1"/>
    <property type="match status" value="1"/>
</dbReference>
<dbReference type="RefSeq" id="WP_214615822.1">
    <property type="nucleotide sequence ID" value="NZ_WOFH01000013.1"/>
</dbReference>
<dbReference type="EMBL" id="WOFH01000013">
    <property type="protein sequence ID" value="MUN41121.1"/>
    <property type="molecule type" value="Genomic_DNA"/>
</dbReference>
<dbReference type="InterPro" id="IPR045865">
    <property type="entry name" value="ACT-like_dom_sf"/>
</dbReference>
<evidence type="ECO:0000256" key="3">
    <source>
        <dbReference type="ARBA" id="ARBA00021872"/>
    </source>
</evidence>
<dbReference type="PANTHER" id="PTHR21022:SF19">
    <property type="entry name" value="PREPHENATE DEHYDRATASE-RELATED"/>
    <property type="match status" value="1"/>
</dbReference>
<dbReference type="InterPro" id="IPR008242">
    <property type="entry name" value="Chor_mutase/pphenate_deHydtase"/>
</dbReference>
<comment type="pathway">
    <text evidence="1">Amino-acid biosynthesis; L-phenylalanine biosynthesis; phenylpyruvate from prephenate: step 1/1.</text>
</comment>
<dbReference type="CDD" id="cd13632">
    <property type="entry name" value="PBP2_Aa-PDT_like"/>
    <property type="match status" value="1"/>
</dbReference>
<evidence type="ECO:0000313" key="12">
    <source>
        <dbReference type="EMBL" id="MUN41121.1"/>
    </source>
</evidence>
<protein>
    <recommendedName>
        <fullName evidence="3">Prephenate dehydratase</fullName>
        <ecNumber evidence="2">4.2.1.51</ecNumber>
    </recommendedName>
</protein>
<dbReference type="SUPFAM" id="SSF55021">
    <property type="entry name" value="ACT-like"/>
    <property type="match status" value="1"/>
</dbReference>
<keyword evidence="6" id="KW-0584">Phenylalanine biosynthesis</keyword>
<keyword evidence="7 12" id="KW-0456">Lyase</keyword>
<dbReference type="InterPro" id="IPR018528">
    <property type="entry name" value="Preph_deHydtase_CS"/>
</dbReference>
<dbReference type="SUPFAM" id="SSF53850">
    <property type="entry name" value="Periplasmic binding protein-like II"/>
    <property type="match status" value="1"/>
</dbReference>
<feature type="domain" description="Prephenate dehydratase" evidence="10">
    <location>
        <begin position="9"/>
        <end position="187"/>
    </location>
</feature>
<evidence type="ECO:0000256" key="9">
    <source>
        <dbReference type="PIRSR" id="PIRSR001500-2"/>
    </source>
</evidence>
<evidence type="ECO:0000256" key="2">
    <source>
        <dbReference type="ARBA" id="ARBA00013147"/>
    </source>
</evidence>
<evidence type="ECO:0000256" key="4">
    <source>
        <dbReference type="ARBA" id="ARBA00022605"/>
    </source>
</evidence>
<dbReference type="PROSITE" id="PS51671">
    <property type="entry name" value="ACT"/>
    <property type="match status" value="1"/>
</dbReference>
<proteinExistence type="predicted"/>
<dbReference type="PROSITE" id="PS00857">
    <property type="entry name" value="PREPHENATE_DEHYDR_1"/>
    <property type="match status" value="1"/>
</dbReference>